<dbReference type="InterPro" id="IPR034141">
    <property type="entry name" value="TOPRIM_RNase_M5-like"/>
</dbReference>
<comment type="catalytic activity">
    <reaction evidence="11">
        <text>Endonucleolytic cleavage of RNA, removing 21 and 42 nucleotides, respectively, from the 5'- and 3'-termini of a 5S-rRNA precursor.</text>
        <dbReference type="EC" id="3.1.26.8"/>
    </reaction>
</comment>
<dbReference type="InterPro" id="IPR006171">
    <property type="entry name" value="TOPRIM_dom"/>
</dbReference>
<name>A0ABW4BLT1_9LACO</name>
<evidence type="ECO:0000259" key="13">
    <source>
        <dbReference type="PROSITE" id="PS50880"/>
    </source>
</evidence>
<evidence type="ECO:0000256" key="5">
    <source>
        <dbReference type="ARBA" id="ARBA00022723"/>
    </source>
</evidence>
<reference evidence="15" key="1">
    <citation type="journal article" date="2019" name="Int. J. Syst. Evol. Microbiol.">
        <title>The Global Catalogue of Microorganisms (GCM) 10K type strain sequencing project: providing services to taxonomists for standard genome sequencing and annotation.</title>
        <authorList>
            <consortium name="The Broad Institute Genomics Platform"/>
            <consortium name="The Broad Institute Genome Sequencing Center for Infectious Disease"/>
            <person name="Wu L."/>
            <person name="Ma J."/>
        </authorList>
    </citation>
    <scope>NUCLEOTIDE SEQUENCE [LARGE SCALE GENOMIC DNA]</scope>
    <source>
        <strain evidence="15">CCM 8937</strain>
    </source>
</reference>
<keyword evidence="4 11" id="KW-0540">Nuclease</keyword>
<dbReference type="PANTHER" id="PTHR39156:SF2">
    <property type="entry name" value="DNA PRIMASE (BACTERIAL TYPE) AND SMALL PRIMASE-LIKE PROTEINS"/>
    <property type="match status" value="1"/>
</dbReference>
<keyword evidence="10 11" id="KW-0694">RNA-binding</keyword>
<dbReference type="EMBL" id="JBHTOH010000014">
    <property type="protein sequence ID" value="MFD1410362.1"/>
    <property type="molecule type" value="Genomic_DNA"/>
</dbReference>
<dbReference type="Pfam" id="PF01751">
    <property type="entry name" value="Toprim"/>
    <property type="match status" value="1"/>
</dbReference>
<keyword evidence="3 11" id="KW-0698">rRNA processing</keyword>
<evidence type="ECO:0000256" key="12">
    <source>
        <dbReference type="NCBIfam" id="TIGR00334"/>
    </source>
</evidence>
<dbReference type="GO" id="GO:0043822">
    <property type="term" value="F:ribonuclease M5 activity"/>
    <property type="evidence" value="ECO:0007669"/>
    <property type="project" value="UniProtKB-EC"/>
</dbReference>
<dbReference type="PANTHER" id="PTHR39156">
    <property type="entry name" value="RIBONUCLEASE M5"/>
    <property type="match status" value="1"/>
</dbReference>
<proteinExistence type="inferred from homology"/>
<sequence>MINEIIVVEGRDDTRRLREVFGPVDTIETQGSAVSEATLARIEAAAEERPIIVLTDPDFNGQKIRQKVLEVVPDAKQVFLPRRLAKPRGKGSLGVEHASAQALRDCLTNVLTTDPDFVSDLTQHDLITAGLIAGPDAKARREQLGDLLHIGYANGKQLLPRLTMLRISRDEFLTALTKMNQEETHE</sequence>
<comment type="function">
    <text evidence="11">Required for correct processing of both the 5' and 3' ends of 5S rRNA precursor. Cleaves both sides of a double-stranded region yielding mature 5S rRNA in one step.</text>
</comment>
<dbReference type="EC" id="3.1.26.8" evidence="11 12"/>
<accession>A0ABW4BLT1</accession>
<feature type="domain" description="Toprim" evidence="13">
    <location>
        <begin position="3"/>
        <end position="87"/>
    </location>
</feature>
<dbReference type="Pfam" id="PF13331">
    <property type="entry name" value="DUF4093"/>
    <property type="match status" value="1"/>
</dbReference>
<keyword evidence="2 11" id="KW-0690">Ribosome biogenesis</keyword>
<evidence type="ECO:0000256" key="4">
    <source>
        <dbReference type="ARBA" id="ARBA00022722"/>
    </source>
</evidence>
<evidence type="ECO:0000256" key="8">
    <source>
        <dbReference type="ARBA" id="ARBA00022801"/>
    </source>
</evidence>
<dbReference type="SMART" id="SM00493">
    <property type="entry name" value="TOPRIM"/>
    <property type="match status" value="1"/>
</dbReference>
<comment type="similarity">
    <text evidence="11">Belongs to the ribonuclease M5 family.</text>
</comment>
<evidence type="ECO:0000256" key="10">
    <source>
        <dbReference type="ARBA" id="ARBA00022884"/>
    </source>
</evidence>
<dbReference type="Proteomes" id="UP001597191">
    <property type="component" value="Unassembled WGS sequence"/>
</dbReference>
<dbReference type="CDD" id="cd01027">
    <property type="entry name" value="TOPRIM_RNase_M5_like"/>
    <property type="match status" value="1"/>
</dbReference>
<dbReference type="RefSeq" id="WP_125646672.1">
    <property type="nucleotide sequence ID" value="NZ_JBHTOH010000014.1"/>
</dbReference>
<gene>
    <name evidence="11 14" type="primary">rnmV</name>
    <name evidence="14" type="ORF">ACFQ4R_01825</name>
</gene>
<keyword evidence="6 11" id="KW-0699">rRNA-binding</keyword>
<dbReference type="HAMAP" id="MF_01469">
    <property type="entry name" value="RNase_M5"/>
    <property type="match status" value="1"/>
</dbReference>
<comment type="subcellular location">
    <subcellularLocation>
        <location evidence="11">Cytoplasm</location>
    </subcellularLocation>
</comment>
<dbReference type="NCBIfam" id="TIGR00334">
    <property type="entry name" value="5S_RNA_mat_M5"/>
    <property type="match status" value="1"/>
</dbReference>
<evidence type="ECO:0000313" key="15">
    <source>
        <dbReference type="Proteomes" id="UP001597191"/>
    </source>
</evidence>
<keyword evidence="5" id="KW-0479">Metal-binding</keyword>
<evidence type="ECO:0000256" key="11">
    <source>
        <dbReference type="HAMAP-Rule" id="MF_01469"/>
    </source>
</evidence>
<dbReference type="SUPFAM" id="SSF110455">
    <property type="entry name" value="Toprim domain"/>
    <property type="match status" value="1"/>
</dbReference>
<evidence type="ECO:0000256" key="1">
    <source>
        <dbReference type="ARBA" id="ARBA00022490"/>
    </source>
</evidence>
<evidence type="ECO:0000256" key="6">
    <source>
        <dbReference type="ARBA" id="ARBA00022730"/>
    </source>
</evidence>
<evidence type="ECO:0000256" key="9">
    <source>
        <dbReference type="ARBA" id="ARBA00022842"/>
    </source>
</evidence>
<dbReference type="Gene3D" id="3.40.1360.10">
    <property type="match status" value="1"/>
</dbReference>
<protein>
    <recommendedName>
        <fullName evidence="11 12">Ribonuclease M5</fullName>
        <ecNumber evidence="11 12">3.1.26.8</ecNumber>
    </recommendedName>
    <alternativeName>
        <fullName evidence="11">RNase M5</fullName>
    </alternativeName>
    <alternativeName>
        <fullName evidence="11">Ribosomal RNA terminal maturase M5</fullName>
    </alternativeName>
</protein>
<evidence type="ECO:0000256" key="3">
    <source>
        <dbReference type="ARBA" id="ARBA00022552"/>
    </source>
</evidence>
<dbReference type="InterPro" id="IPR004466">
    <property type="entry name" value="RNase_M5"/>
</dbReference>
<comment type="caution">
    <text evidence="14">The sequence shown here is derived from an EMBL/GenBank/DDBJ whole genome shotgun (WGS) entry which is preliminary data.</text>
</comment>
<evidence type="ECO:0000256" key="7">
    <source>
        <dbReference type="ARBA" id="ARBA00022759"/>
    </source>
</evidence>
<keyword evidence="15" id="KW-1185">Reference proteome</keyword>
<keyword evidence="9" id="KW-0460">Magnesium</keyword>
<keyword evidence="8 11" id="KW-0378">Hydrolase</keyword>
<keyword evidence="1 11" id="KW-0963">Cytoplasm</keyword>
<keyword evidence="7 11" id="KW-0255">Endonuclease</keyword>
<dbReference type="PROSITE" id="PS50880">
    <property type="entry name" value="TOPRIM"/>
    <property type="match status" value="1"/>
</dbReference>
<dbReference type="InterPro" id="IPR025156">
    <property type="entry name" value="RNase_M5_C"/>
</dbReference>
<evidence type="ECO:0000313" key="14">
    <source>
        <dbReference type="EMBL" id="MFD1410362.1"/>
    </source>
</evidence>
<organism evidence="14 15">
    <name type="scientific">Lapidilactobacillus gannanensis</name>
    <dbReference type="NCBI Taxonomy" id="2486002"/>
    <lineage>
        <taxon>Bacteria</taxon>
        <taxon>Bacillati</taxon>
        <taxon>Bacillota</taxon>
        <taxon>Bacilli</taxon>
        <taxon>Lactobacillales</taxon>
        <taxon>Lactobacillaceae</taxon>
        <taxon>Lapidilactobacillus</taxon>
    </lineage>
</organism>
<evidence type="ECO:0000256" key="2">
    <source>
        <dbReference type="ARBA" id="ARBA00022517"/>
    </source>
</evidence>